<dbReference type="InterPro" id="IPR000835">
    <property type="entry name" value="HTH_MarR-typ"/>
</dbReference>
<dbReference type="PANTHER" id="PTHR33164:SF43">
    <property type="entry name" value="HTH-TYPE TRANSCRIPTIONAL REPRESSOR YETL"/>
    <property type="match status" value="1"/>
</dbReference>
<dbReference type="GO" id="GO:0003700">
    <property type="term" value="F:DNA-binding transcription factor activity"/>
    <property type="evidence" value="ECO:0007669"/>
    <property type="project" value="InterPro"/>
</dbReference>
<dbReference type="OrthoDB" id="5296557at2"/>
<accession>A0A150WEH3</accession>
<dbReference type="Gene3D" id="1.10.10.10">
    <property type="entry name" value="Winged helix-like DNA-binding domain superfamily/Winged helix DNA-binding domain"/>
    <property type="match status" value="1"/>
</dbReference>
<dbReference type="Proteomes" id="UP000075391">
    <property type="component" value="Unassembled WGS sequence"/>
</dbReference>
<proteinExistence type="predicted"/>
<protein>
    <recommendedName>
        <fullName evidence="1">HTH marR-type domain-containing protein</fullName>
    </recommendedName>
</protein>
<organism evidence="2 3">
    <name type="scientific">Bdellovibrio bacteriovorus</name>
    <dbReference type="NCBI Taxonomy" id="959"/>
    <lineage>
        <taxon>Bacteria</taxon>
        <taxon>Pseudomonadati</taxon>
        <taxon>Bdellovibrionota</taxon>
        <taxon>Bdellovibrionia</taxon>
        <taxon>Bdellovibrionales</taxon>
        <taxon>Pseudobdellovibrionaceae</taxon>
        <taxon>Bdellovibrio</taxon>
    </lineage>
</organism>
<dbReference type="AlphaFoldDB" id="A0A150WEH3"/>
<dbReference type="SUPFAM" id="SSF46785">
    <property type="entry name" value="Winged helix' DNA-binding domain"/>
    <property type="match status" value="1"/>
</dbReference>
<evidence type="ECO:0000313" key="2">
    <source>
        <dbReference type="EMBL" id="KYG61311.1"/>
    </source>
</evidence>
<dbReference type="Pfam" id="PF01047">
    <property type="entry name" value="MarR"/>
    <property type="match status" value="1"/>
</dbReference>
<evidence type="ECO:0000313" key="3">
    <source>
        <dbReference type="Proteomes" id="UP000075391"/>
    </source>
</evidence>
<dbReference type="GO" id="GO:0006950">
    <property type="term" value="P:response to stress"/>
    <property type="evidence" value="ECO:0007669"/>
    <property type="project" value="TreeGrafter"/>
</dbReference>
<dbReference type="RefSeq" id="WP_063244666.1">
    <property type="nucleotide sequence ID" value="NZ_LUKF01000017.1"/>
</dbReference>
<dbReference type="InterPro" id="IPR036390">
    <property type="entry name" value="WH_DNA-bd_sf"/>
</dbReference>
<reference evidence="2 3" key="1">
    <citation type="submission" date="2016-03" db="EMBL/GenBank/DDBJ databases">
        <authorList>
            <person name="Ploux O."/>
        </authorList>
    </citation>
    <scope>NUCLEOTIDE SEQUENCE [LARGE SCALE GENOMIC DNA]</scope>
    <source>
        <strain evidence="2 3">BER2</strain>
    </source>
</reference>
<feature type="domain" description="HTH marR-type" evidence="1">
    <location>
        <begin position="21"/>
        <end position="152"/>
    </location>
</feature>
<dbReference type="EMBL" id="LUKF01000017">
    <property type="protein sequence ID" value="KYG61311.1"/>
    <property type="molecule type" value="Genomic_DNA"/>
</dbReference>
<dbReference type="InterPro" id="IPR036388">
    <property type="entry name" value="WH-like_DNA-bd_sf"/>
</dbReference>
<dbReference type="PANTHER" id="PTHR33164">
    <property type="entry name" value="TRANSCRIPTIONAL REGULATOR, MARR FAMILY"/>
    <property type="match status" value="1"/>
</dbReference>
<dbReference type="SMART" id="SM00347">
    <property type="entry name" value="HTH_MARR"/>
    <property type="match status" value="1"/>
</dbReference>
<dbReference type="InterPro" id="IPR039422">
    <property type="entry name" value="MarR/SlyA-like"/>
</dbReference>
<sequence>MKKNEAGSIPACYNGVHPALKASFGYSFIKAAMKFRTMLSQELEKHKLVTAHIGILKLLSLNGPASQIALGQDMGVDKASMVKFLDGLEKMKWVRRVPDKVDRRIKLVEITSKGAEGLKKVLDVHSTVTNEFLSPLSAKERQTLHEMLNKLT</sequence>
<gene>
    <name evidence="2" type="ORF">AZI85_10265</name>
</gene>
<evidence type="ECO:0000259" key="1">
    <source>
        <dbReference type="PROSITE" id="PS50995"/>
    </source>
</evidence>
<dbReference type="PROSITE" id="PS50995">
    <property type="entry name" value="HTH_MARR_2"/>
    <property type="match status" value="1"/>
</dbReference>
<dbReference type="PRINTS" id="PR00598">
    <property type="entry name" value="HTHMARR"/>
</dbReference>
<comment type="caution">
    <text evidence="2">The sequence shown here is derived from an EMBL/GenBank/DDBJ whole genome shotgun (WGS) entry which is preliminary data.</text>
</comment>
<name>A0A150WEH3_BDEBC</name>